<dbReference type="SUPFAM" id="SSF55729">
    <property type="entry name" value="Acyl-CoA N-acyltransferases (Nat)"/>
    <property type="match status" value="1"/>
</dbReference>
<proteinExistence type="predicted"/>
<accession>A0ABY7TXX3</accession>
<evidence type="ECO:0000313" key="4">
    <source>
        <dbReference type="EMBL" id="WCT78112.1"/>
    </source>
</evidence>
<dbReference type="PANTHER" id="PTHR43877">
    <property type="entry name" value="AMINOALKYLPHOSPHONATE N-ACETYLTRANSFERASE-RELATED-RELATED"/>
    <property type="match status" value="1"/>
</dbReference>
<dbReference type="PROSITE" id="PS51186">
    <property type="entry name" value="GNAT"/>
    <property type="match status" value="1"/>
</dbReference>
<dbReference type="Proteomes" id="UP001218231">
    <property type="component" value="Chromosome"/>
</dbReference>
<dbReference type="InterPro" id="IPR000182">
    <property type="entry name" value="GNAT_dom"/>
</dbReference>
<keyword evidence="1" id="KW-0808">Transferase</keyword>
<reference evidence="4 5" key="1">
    <citation type="submission" date="2023-02" db="EMBL/GenBank/DDBJ databases">
        <title>Genome sequence of Novosphingobium humi KACC 19094.</title>
        <authorList>
            <person name="Kim S."/>
            <person name="Heo J."/>
            <person name="Kwon S.-W."/>
        </authorList>
    </citation>
    <scope>NUCLEOTIDE SEQUENCE [LARGE SCALE GENOMIC DNA]</scope>
    <source>
        <strain evidence="4 5">KACC 19094</strain>
    </source>
</reference>
<dbReference type="InterPro" id="IPR016181">
    <property type="entry name" value="Acyl_CoA_acyltransferase"/>
</dbReference>
<dbReference type="EMBL" id="CP117417">
    <property type="protein sequence ID" value="WCT78112.1"/>
    <property type="molecule type" value="Genomic_DNA"/>
</dbReference>
<evidence type="ECO:0000256" key="2">
    <source>
        <dbReference type="ARBA" id="ARBA00023315"/>
    </source>
</evidence>
<protein>
    <submittedName>
        <fullName evidence="4">GNAT family N-acetyltransferase</fullName>
    </submittedName>
</protein>
<gene>
    <name evidence="4" type="ORF">PQ457_03815</name>
</gene>
<sequence length="173" mass="19107">MTTDAAISHQLTTRDGVVLDVRPATEADEAALSAFFDAVSEQDRRFRFFAAGEHVSHDQLDPLIHADHFRSESYIAFEHTTGELVGSGLLACDNQLDTGEVAVSVHADYRGRGVGWALLDLLAREAERRGVRRVISIESRDNHAAIEVERDKGFTPEAFEGDPTLVVLSKTFR</sequence>
<evidence type="ECO:0000256" key="1">
    <source>
        <dbReference type="ARBA" id="ARBA00022679"/>
    </source>
</evidence>
<dbReference type="Gene3D" id="3.40.630.30">
    <property type="match status" value="1"/>
</dbReference>
<evidence type="ECO:0000259" key="3">
    <source>
        <dbReference type="PROSITE" id="PS51186"/>
    </source>
</evidence>
<dbReference type="InterPro" id="IPR050832">
    <property type="entry name" value="Bact_Acetyltransf"/>
</dbReference>
<organism evidence="4 5">
    <name type="scientific">Novosphingobium humi</name>
    <dbReference type="NCBI Taxonomy" id="2282397"/>
    <lineage>
        <taxon>Bacteria</taxon>
        <taxon>Pseudomonadati</taxon>
        <taxon>Pseudomonadota</taxon>
        <taxon>Alphaproteobacteria</taxon>
        <taxon>Sphingomonadales</taxon>
        <taxon>Sphingomonadaceae</taxon>
        <taxon>Novosphingobium</taxon>
    </lineage>
</organism>
<keyword evidence="5" id="KW-1185">Reference proteome</keyword>
<name>A0ABY7TXX3_9SPHN</name>
<dbReference type="Pfam" id="PF00583">
    <property type="entry name" value="Acetyltransf_1"/>
    <property type="match status" value="1"/>
</dbReference>
<feature type="domain" description="N-acetyltransferase" evidence="3">
    <location>
        <begin position="19"/>
        <end position="173"/>
    </location>
</feature>
<dbReference type="RefSeq" id="WP_168602309.1">
    <property type="nucleotide sequence ID" value="NZ_CP103868.1"/>
</dbReference>
<dbReference type="CDD" id="cd04301">
    <property type="entry name" value="NAT_SF"/>
    <property type="match status" value="1"/>
</dbReference>
<evidence type="ECO:0000313" key="5">
    <source>
        <dbReference type="Proteomes" id="UP001218231"/>
    </source>
</evidence>
<keyword evidence="2" id="KW-0012">Acyltransferase</keyword>